<dbReference type="EMBL" id="DF967972">
    <property type="protein sequence ID" value="GAP15144.1"/>
    <property type="molecule type" value="Genomic_DNA"/>
</dbReference>
<dbReference type="InterPro" id="IPR050832">
    <property type="entry name" value="Bact_Acetyltransf"/>
</dbReference>
<dbReference type="AlphaFoldDB" id="A0A0S7BLF2"/>
<dbReference type="Gene3D" id="3.40.630.30">
    <property type="match status" value="1"/>
</dbReference>
<reference evidence="4" key="1">
    <citation type="submission" date="2015-07" db="EMBL/GenBank/DDBJ databases">
        <title>Draft Genome Sequences of Anaerolinea thermolimosa IMO-1, Bellilinea caldifistulae GOMI-1, Leptolinea tardivitalis YMTK-2, Levilinea saccharolytica KIBI-1,Longilinea arvoryzae KOME-1, Previously Described as Members of the Anaerolineaceae (Chloroflexi).</title>
        <authorList>
            <person name="Sekiguchi Y."/>
            <person name="Ohashi A."/>
            <person name="Matsuura N."/>
            <person name="Tourlousse M.D."/>
        </authorList>
    </citation>
    <scope>NUCLEOTIDE SEQUENCE [LARGE SCALE GENOMIC DNA]</scope>
    <source>
        <strain evidence="4">KOME-1</strain>
    </source>
</reference>
<dbReference type="PANTHER" id="PTHR43877">
    <property type="entry name" value="AMINOALKYLPHOSPHONATE N-ACETYLTRANSFERASE-RELATED-RELATED"/>
    <property type="match status" value="1"/>
</dbReference>
<dbReference type="CDD" id="cd04301">
    <property type="entry name" value="NAT_SF"/>
    <property type="match status" value="1"/>
</dbReference>
<keyword evidence="1 4" id="KW-0808">Transferase</keyword>
<protein>
    <submittedName>
        <fullName evidence="4">Acetyltransferases</fullName>
    </submittedName>
</protein>
<dbReference type="OrthoDB" id="160769at2"/>
<dbReference type="InterPro" id="IPR016181">
    <property type="entry name" value="Acyl_CoA_acyltransferase"/>
</dbReference>
<dbReference type="GO" id="GO:0016747">
    <property type="term" value="F:acyltransferase activity, transferring groups other than amino-acyl groups"/>
    <property type="evidence" value="ECO:0007669"/>
    <property type="project" value="InterPro"/>
</dbReference>
<feature type="domain" description="N-acetyltransferase" evidence="3">
    <location>
        <begin position="4"/>
        <end position="179"/>
    </location>
</feature>
<dbReference type="InterPro" id="IPR000182">
    <property type="entry name" value="GNAT_dom"/>
</dbReference>
<evidence type="ECO:0000256" key="2">
    <source>
        <dbReference type="ARBA" id="ARBA00023315"/>
    </source>
</evidence>
<sequence length="179" mass="20449">MPEIEIRPAVAQDIPVLAEIEHQIQSNYVWQMDRVINEGEIDIHFREIRLPRAVRIDYPRSARFLLDQWKSRSQILVAVMAGAPVGYIALSDQQAPSTAWVTDLAVHSEARRKGIASALVLASQEWAIQRGLHRMILEMQSKNHAAIRLAMKLGFEFGGYSDHYYSNQDIALFFASYLR</sequence>
<gene>
    <name evidence="4" type="ORF">LARV_02925</name>
</gene>
<dbReference type="RefSeq" id="WP_075074340.1">
    <property type="nucleotide sequence ID" value="NZ_DF967972.1"/>
</dbReference>
<dbReference type="PROSITE" id="PS51186">
    <property type="entry name" value="GNAT"/>
    <property type="match status" value="1"/>
</dbReference>
<dbReference type="Proteomes" id="UP000055060">
    <property type="component" value="Unassembled WGS sequence"/>
</dbReference>
<evidence type="ECO:0000256" key="1">
    <source>
        <dbReference type="ARBA" id="ARBA00022679"/>
    </source>
</evidence>
<dbReference type="SUPFAM" id="SSF55729">
    <property type="entry name" value="Acyl-CoA N-acyltransferases (Nat)"/>
    <property type="match status" value="1"/>
</dbReference>
<accession>A0A0S7BLF2</accession>
<dbReference type="Pfam" id="PF00583">
    <property type="entry name" value="Acetyltransf_1"/>
    <property type="match status" value="1"/>
</dbReference>
<name>A0A0S7BLF2_9CHLR</name>
<evidence type="ECO:0000259" key="3">
    <source>
        <dbReference type="PROSITE" id="PS51186"/>
    </source>
</evidence>
<keyword evidence="2" id="KW-0012">Acyltransferase</keyword>
<dbReference type="STRING" id="360412.LARV_02925"/>
<evidence type="ECO:0000313" key="4">
    <source>
        <dbReference type="EMBL" id="GAP15144.1"/>
    </source>
</evidence>
<proteinExistence type="predicted"/>
<keyword evidence="5" id="KW-1185">Reference proteome</keyword>
<organism evidence="4">
    <name type="scientific">Longilinea arvoryzae</name>
    <dbReference type="NCBI Taxonomy" id="360412"/>
    <lineage>
        <taxon>Bacteria</taxon>
        <taxon>Bacillati</taxon>
        <taxon>Chloroflexota</taxon>
        <taxon>Anaerolineae</taxon>
        <taxon>Anaerolineales</taxon>
        <taxon>Anaerolineaceae</taxon>
        <taxon>Longilinea</taxon>
    </lineage>
</organism>
<evidence type="ECO:0000313" key="5">
    <source>
        <dbReference type="Proteomes" id="UP000055060"/>
    </source>
</evidence>